<dbReference type="AlphaFoldDB" id="A0A1B0AAK8"/>
<dbReference type="VEuPathDB" id="VectorBase:GPAI039426"/>
<name>A0A1B0AAK8_GLOPL</name>
<evidence type="ECO:0000313" key="1">
    <source>
        <dbReference type="EnsemblMetazoa" id="GPAI039426-PA"/>
    </source>
</evidence>
<dbReference type="EnsemblMetazoa" id="GPAI039426-RA">
    <property type="protein sequence ID" value="GPAI039426-PA"/>
    <property type="gene ID" value="GPAI039426"/>
</dbReference>
<keyword evidence="2" id="KW-1185">Reference proteome</keyword>
<protein>
    <submittedName>
        <fullName evidence="1">Uncharacterized protein</fullName>
    </submittedName>
</protein>
<organism evidence="1 2">
    <name type="scientific">Glossina pallidipes</name>
    <name type="common">Tsetse fly</name>
    <dbReference type="NCBI Taxonomy" id="7398"/>
    <lineage>
        <taxon>Eukaryota</taxon>
        <taxon>Metazoa</taxon>
        <taxon>Ecdysozoa</taxon>
        <taxon>Arthropoda</taxon>
        <taxon>Hexapoda</taxon>
        <taxon>Insecta</taxon>
        <taxon>Pterygota</taxon>
        <taxon>Neoptera</taxon>
        <taxon>Endopterygota</taxon>
        <taxon>Diptera</taxon>
        <taxon>Brachycera</taxon>
        <taxon>Muscomorpha</taxon>
        <taxon>Hippoboscoidea</taxon>
        <taxon>Glossinidae</taxon>
        <taxon>Glossina</taxon>
    </lineage>
</organism>
<reference evidence="2" key="1">
    <citation type="submission" date="2014-03" db="EMBL/GenBank/DDBJ databases">
        <authorList>
            <person name="Aksoy S."/>
            <person name="Warren W."/>
            <person name="Wilson R.K."/>
        </authorList>
    </citation>
    <scope>NUCLEOTIDE SEQUENCE [LARGE SCALE GENOMIC DNA]</scope>
    <source>
        <strain evidence="2">IAEA</strain>
    </source>
</reference>
<reference evidence="1" key="2">
    <citation type="submission" date="2020-05" db="UniProtKB">
        <authorList>
            <consortium name="EnsemblMetazoa"/>
        </authorList>
    </citation>
    <scope>IDENTIFICATION</scope>
    <source>
        <strain evidence="1">IAEA</strain>
    </source>
</reference>
<proteinExistence type="predicted"/>
<accession>A0A1B0AAK8</accession>
<evidence type="ECO:0000313" key="2">
    <source>
        <dbReference type="Proteomes" id="UP000092445"/>
    </source>
</evidence>
<dbReference type="Proteomes" id="UP000092445">
    <property type="component" value="Unassembled WGS sequence"/>
</dbReference>
<sequence length="93" mass="10576">MYANKQFFPLSSLMHGLDVMTIFDQSLGRKHFKNVVTKNPELVHTITCPNLSRGEVKKTLGIHRQKVIIYEVRTGKIQVQGHNNTGVLLFSLL</sequence>